<dbReference type="EMBL" id="JBBEGN010000017">
    <property type="protein sequence ID" value="MEJ2870945.1"/>
    <property type="molecule type" value="Genomic_DNA"/>
</dbReference>
<dbReference type="Gene3D" id="3.30.530.20">
    <property type="match status" value="1"/>
</dbReference>
<protein>
    <submittedName>
        <fullName evidence="1">SRPBCC family protein</fullName>
    </submittedName>
</protein>
<accession>A0ABU8MWB0</accession>
<name>A0ABU8MWB0_9PSEU</name>
<reference evidence="1 2" key="1">
    <citation type="submission" date="2024-03" db="EMBL/GenBank/DDBJ databases">
        <title>Actinomycetospora sp. OC33-EN08, a novel actinomycete isolated from wild orchid (Aerides multiflora).</title>
        <authorList>
            <person name="Suriyachadkun C."/>
        </authorList>
    </citation>
    <scope>NUCLEOTIDE SEQUENCE [LARGE SCALE GENOMIC DNA]</scope>
    <source>
        <strain evidence="1 2">OC33-EN08</strain>
    </source>
</reference>
<proteinExistence type="predicted"/>
<dbReference type="InterPro" id="IPR023393">
    <property type="entry name" value="START-like_dom_sf"/>
</dbReference>
<organism evidence="1 2">
    <name type="scientific">Actinomycetospora aurantiaca</name>
    <dbReference type="NCBI Taxonomy" id="3129233"/>
    <lineage>
        <taxon>Bacteria</taxon>
        <taxon>Bacillati</taxon>
        <taxon>Actinomycetota</taxon>
        <taxon>Actinomycetes</taxon>
        <taxon>Pseudonocardiales</taxon>
        <taxon>Pseudonocardiaceae</taxon>
        <taxon>Actinomycetospora</taxon>
    </lineage>
</organism>
<keyword evidence="2" id="KW-1185">Reference proteome</keyword>
<dbReference type="Proteomes" id="UP001385809">
    <property type="component" value="Unassembled WGS sequence"/>
</dbReference>
<evidence type="ECO:0000313" key="1">
    <source>
        <dbReference type="EMBL" id="MEJ2870945.1"/>
    </source>
</evidence>
<dbReference type="SUPFAM" id="SSF55961">
    <property type="entry name" value="Bet v1-like"/>
    <property type="match status" value="1"/>
</dbReference>
<evidence type="ECO:0000313" key="2">
    <source>
        <dbReference type="Proteomes" id="UP001385809"/>
    </source>
</evidence>
<gene>
    <name evidence="1" type="ORF">WCD74_24495</name>
</gene>
<dbReference type="RefSeq" id="WP_337697517.1">
    <property type="nucleotide sequence ID" value="NZ_JBBEGN010000017.1"/>
</dbReference>
<sequence length="130" mass="13916">MPHVSTVIARPWREVYAYAADPANLPQWAAGLSTAELRPAGDGWWTATGPLGTVGVRFCERNEFGVLDHVVRLPDGTEVLNPMRVVEWDGAAEVVFSVRPREGMTDADVQADAAAVATDLATLKGVLESG</sequence>
<comment type="caution">
    <text evidence="1">The sequence shown here is derived from an EMBL/GenBank/DDBJ whole genome shotgun (WGS) entry which is preliminary data.</text>
</comment>